<dbReference type="PANTHER" id="PTHR48094">
    <property type="entry name" value="PROTEIN/NUCLEIC ACID DEGLYCASE DJ-1-RELATED"/>
    <property type="match status" value="1"/>
</dbReference>
<protein>
    <recommendedName>
        <fullName evidence="4">DJ-1/PfpI domain-containing protein</fullName>
    </recommendedName>
</protein>
<dbReference type="GO" id="GO:0019243">
    <property type="term" value="P:methylglyoxal catabolic process to D-lactate via S-lactoyl-glutathione"/>
    <property type="evidence" value="ECO:0007669"/>
    <property type="project" value="TreeGrafter"/>
</dbReference>
<dbReference type="AlphaFoldDB" id="A0A0J7L838"/>
<dbReference type="GO" id="GO:0019172">
    <property type="term" value="F:glyoxalase III activity"/>
    <property type="evidence" value="ECO:0007669"/>
    <property type="project" value="TreeGrafter"/>
</dbReference>
<dbReference type="InterPro" id="IPR002818">
    <property type="entry name" value="DJ-1/PfpI"/>
</dbReference>
<proteinExistence type="inferred from homology"/>
<dbReference type="InterPro" id="IPR029062">
    <property type="entry name" value="Class_I_gatase-like"/>
</dbReference>
<comment type="similarity">
    <text evidence="3">Belongs to the peptidase C56 family. HSP31-like subfamily.</text>
</comment>
<dbReference type="InterPro" id="IPR050325">
    <property type="entry name" value="Prot/Nucl_acid_deglycase"/>
</dbReference>
<evidence type="ECO:0000256" key="1">
    <source>
        <dbReference type="ARBA" id="ARBA00023016"/>
    </source>
</evidence>
<accession>A0A0J7L838</accession>
<dbReference type="CDD" id="cd03141">
    <property type="entry name" value="GATase1_Hsp31_like"/>
    <property type="match status" value="1"/>
</dbReference>
<name>A0A0J7L838_9FLAO</name>
<dbReference type="PANTHER" id="PTHR48094:SF11">
    <property type="entry name" value="GLUTATHIONE-INDEPENDENT GLYOXALASE HSP31-RELATED"/>
    <property type="match status" value="1"/>
</dbReference>
<dbReference type="PATRIC" id="fig|558151.6.peg.2140"/>
<dbReference type="SUPFAM" id="SSF52317">
    <property type="entry name" value="Class I glutamine amidotransferase-like"/>
    <property type="match status" value="1"/>
</dbReference>
<evidence type="ECO:0000256" key="3">
    <source>
        <dbReference type="ARBA" id="ARBA00038493"/>
    </source>
</evidence>
<dbReference type="Pfam" id="PF01965">
    <property type="entry name" value="DJ-1_PfpI"/>
    <property type="match status" value="1"/>
</dbReference>
<evidence type="ECO:0000259" key="4">
    <source>
        <dbReference type="Pfam" id="PF01965"/>
    </source>
</evidence>
<gene>
    <name evidence="5" type="ORF">ACM46_10145</name>
</gene>
<organism evidence="5 6">
    <name type="scientific">Chryseobacterium angstadtii</name>
    <dbReference type="NCBI Taxonomy" id="558151"/>
    <lineage>
        <taxon>Bacteria</taxon>
        <taxon>Pseudomonadati</taxon>
        <taxon>Bacteroidota</taxon>
        <taxon>Flavobacteriia</taxon>
        <taxon>Flavobacteriales</taxon>
        <taxon>Weeksellaceae</taxon>
        <taxon>Chryseobacterium group</taxon>
        <taxon>Chryseobacterium</taxon>
    </lineage>
</organism>
<dbReference type="STRING" id="558151.ACM46_10145"/>
<evidence type="ECO:0000313" key="5">
    <source>
        <dbReference type="EMBL" id="KMQ65200.1"/>
    </source>
</evidence>
<keyword evidence="6" id="KW-1185">Reference proteome</keyword>
<reference evidence="5 6" key="1">
    <citation type="journal article" date="2013" name="Int. J. Syst. Evol. Microbiol.">
        <title>Chryseobacterium angstadtii sp. nov., isolated from a newt tank.</title>
        <authorList>
            <person name="Kirk K.E."/>
            <person name="Hoffman J.A."/>
            <person name="Smith K.A."/>
            <person name="Strahan B.L."/>
            <person name="Failor K.C."/>
            <person name="Krebs J.E."/>
            <person name="Gale A.N."/>
            <person name="Do T.D."/>
            <person name="Sontag T.C."/>
            <person name="Batties A.M."/>
            <person name="Mistiszyn K."/>
            <person name="Newman J.D."/>
        </authorList>
    </citation>
    <scope>NUCLEOTIDE SEQUENCE [LARGE SCALE GENOMIC DNA]</scope>
    <source>
        <strain evidence="5 6">KM</strain>
    </source>
</reference>
<dbReference type="GO" id="GO:0005737">
    <property type="term" value="C:cytoplasm"/>
    <property type="evidence" value="ECO:0007669"/>
    <property type="project" value="TreeGrafter"/>
</dbReference>
<dbReference type="EMBL" id="LFND01000003">
    <property type="protein sequence ID" value="KMQ65200.1"/>
    <property type="molecule type" value="Genomic_DNA"/>
</dbReference>
<sequence length="240" mass="26570">MNDKWLIVNKIFSSREINTAKRILFVSTSHEDTGKKTGLHLGEIAEAHKILSNNGFEIDFANPKGLKSRVYETDVNNPSILEFIQNQSAFHQFSNPLKLSEIIPQKYSAMYISGGHGAMWDLPAHPQLDSIIRSIYEQNGIVAAVSHGPAALVNVHLSNGELLIKGKKLTAFTNKEEKESGYHTIVPFLLESKLKKEGSIFSSSGSWQKYIIRDGQLITGQNPASTIALAEEIVKAINLK</sequence>
<dbReference type="Proteomes" id="UP000036261">
    <property type="component" value="Unassembled WGS sequence"/>
</dbReference>
<keyword evidence="2" id="KW-0456">Lyase</keyword>
<evidence type="ECO:0000313" key="6">
    <source>
        <dbReference type="Proteomes" id="UP000036261"/>
    </source>
</evidence>
<dbReference type="Gene3D" id="3.40.50.880">
    <property type="match status" value="1"/>
</dbReference>
<feature type="domain" description="DJ-1/PfpI" evidence="4">
    <location>
        <begin position="43"/>
        <end position="235"/>
    </location>
</feature>
<evidence type="ECO:0000256" key="2">
    <source>
        <dbReference type="ARBA" id="ARBA00023239"/>
    </source>
</evidence>
<keyword evidence="1" id="KW-0346">Stress response</keyword>
<comment type="caution">
    <text evidence="5">The sequence shown here is derived from an EMBL/GenBank/DDBJ whole genome shotgun (WGS) entry which is preliminary data.</text>
</comment>